<dbReference type="Gene3D" id="3.30.70.270">
    <property type="match status" value="1"/>
</dbReference>
<keyword evidence="4" id="KW-0378">Hydrolase</keyword>
<proteinExistence type="predicted"/>
<dbReference type="Gene3D" id="2.40.70.10">
    <property type="entry name" value="Acid Proteases"/>
    <property type="match status" value="1"/>
</dbReference>
<keyword evidence="4" id="KW-0255">Endonuclease</keyword>
<keyword evidence="1" id="KW-0808">Transferase</keyword>
<evidence type="ECO:0000256" key="2">
    <source>
        <dbReference type="ARBA" id="ARBA00022695"/>
    </source>
</evidence>
<dbReference type="AlphaFoldDB" id="A0A814LQJ8"/>
<keyword evidence="2" id="KW-0548">Nucleotidyltransferase</keyword>
<reference evidence="6" key="1">
    <citation type="submission" date="2021-02" db="EMBL/GenBank/DDBJ databases">
        <authorList>
            <person name="Nowell W R."/>
        </authorList>
    </citation>
    <scope>NUCLEOTIDE SEQUENCE</scope>
</reference>
<evidence type="ECO:0000313" key="6">
    <source>
        <dbReference type="EMBL" id="CAF1069020.1"/>
    </source>
</evidence>
<dbReference type="GO" id="GO:0016779">
    <property type="term" value="F:nucleotidyltransferase activity"/>
    <property type="evidence" value="ECO:0007669"/>
    <property type="project" value="UniProtKB-KW"/>
</dbReference>
<dbReference type="InterPro" id="IPR000477">
    <property type="entry name" value="RT_dom"/>
</dbReference>
<dbReference type="InterPro" id="IPR043128">
    <property type="entry name" value="Rev_trsase/Diguanyl_cyclase"/>
</dbReference>
<accession>A0A814LQJ8</accession>
<organism evidence="6 7">
    <name type="scientific">Rotaria sordida</name>
    <dbReference type="NCBI Taxonomy" id="392033"/>
    <lineage>
        <taxon>Eukaryota</taxon>
        <taxon>Metazoa</taxon>
        <taxon>Spiralia</taxon>
        <taxon>Gnathifera</taxon>
        <taxon>Rotifera</taxon>
        <taxon>Eurotatoria</taxon>
        <taxon>Bdelloidea</taxon>
        <taxon>Philodinida</taxon>
        <taxon>Philodinidae</taxon>
        <taxon>Rotaria</taxon>
    </lineage>
</organism>
<protein>
    <recommendedName>
        <fullName evidence="5">Reverse transcriptase domain-containing protein</fullName>
    </recommendedName>
</protein>
<gene>
    <name evidence="6" type="ORF">PYM288_LOCUS18057</name>
</gene>
<evidence type="ECO:0000313" key="7">
    <source>
        <dbReference type="Proteomes" id="UP000663854"/>
    </source>
</evidence>
<dbReference type="SUPFAM" id="SSF56672">
    <property type="entry name" value="DNA/RNA polymerases"/>
    <property type="match status" value="1"/>
</dbReference>
<comment type="caution">
    <text evidence="6">The sequence shown here is derived from an EMBL/GenBank/DDBJ whole genome shotgun (WGS) entry which is preliminary data.</text>
</comment>
<evidence type="ECO:0000256" key="4">
    <source>
        <dbReference type="ARBA" id="ARBA00022759"/>
    </source>
</evidence>
<sequence>MKQSIKHSSTIPLKVNRYDFTFELDTGTFNTIISMEDWLKLGLPTIRPSKLELKCYSGNTLKIKDEYTYLQVELDEQTKNLVIINIPLGLFRYNRMQFVIVGVPNCVSYRDDILLTGANEEEHSRTLEMVFLKRSEFGFRCNPEKYLFFQDEVSYLGGIINKNGKRPDPKRVEAIINISAPKNVKELEAFIVKKEILRDLVMFLKPQWHITNRQLAKLPLFWIVAIYTTRLLNQ</sequence>
<dbReference type="GO" id="GO:0004519">
    <property type="term" value="F:endonuclease activity"/>
    <property type="evidence" value="ECO:0007669"/>
    <property type="project" value="UniProtKB-KW"/>
</dbReference>
<dbReference type="Proteomes" id="UP000663854">
    <property type="component" value="Unassembled WGS sequence"/>
</dbReference>
<evidence type="ECO:0000256" key="1">
    <source>
        <dbReference type="ARBA" id="ARBA00022679"/>
    </source>
</evidence>
<feature type="domain" description="Reverse transcriptase" evidence="5">
    <location>
        <begin position="105"/>
        <end position="158"/>
    </location>
</feature>
<name>A0A814LQJ8_9BILA</name>
<dbReference type="InterPro" id="IPR021109">
    <property type="entry name" value="Peptidase_aspartic_dom_sf"/>
</dbReference>
<dbReference type="SUPFAM" id="SSF50630">
    <property type="entry name" value="Acid proteases"/>
    <property type="match status" value="1"/>
</dbReference>
<evidence type="ECO:0000256" key="3">
    <source>
        <dbReference type="ARBA" id="ARBA00022722"/>
    </source>
</evidence>
<dbReference type="PANTHER" id="PTHR37984:SF5">
    <property type="entry name" value="PROTEIN NYNRIN-LIKE"/>
    <property type="match status" value="1"/>
</dbReference>
<dbReference type="InterPro" id="IPR050951">
    <property type="entry name" value="Retrovirus_Pol_polyprotein"/>
</dbReference>
<dbReference type="EMBL" id="CAJNOH010000536">
    <property type="protein sequence ID" value="CAF1069020.1"/>
    <property type="molecule type" value="Genomic_DNA"/>
</dbReference>
<dbReference type="PANTHER" id="PTHR37984">
    <property type="entry name" value="PROTEIN CBG26694"/>
    <property type="match status" value="1"/>
</dbReference>
<dbReference type="Pfam" id="PF00078">
    <property type="entry name" value="RVT_1"/>
    <property type="match status" value="1"/>
</dbReference>
<evidence type="ECO:0000259" key="5">
    <source>
        <dbReference type="Pfam" id="PF00078"/>
    </source>
</evidence>
<dbReference type="InterPro" id="IPR043502">
    <property type="entry name" value="DNA/RNA_pol_sf"/>
</dbReference>
<keyword evidence="3" id="KW-0540">Nuclease</keyword>